<dbReference type="AlphaFoldDB" id="A0A173Z6B6"/>
<evidence type="ECO:0000259" key="1">
    <source>
        <dbReference type="Pfam" id="PF00534"/>
    </source>
</evidence>
<dbReference type="Gene3D" id="3.40.50.2000">
    <property type="entry name" value="Glycogen Phosphorylase B"/>
    <property type="match status" value="2"/>
</dbReference>
<dbReference type="PANTHER" id="PTHR45947:SF3">
    <property type="entry name" value="SULFOQUINOVOSYL TRANSFERASE SQD2"/>
    <property type="match status" value="1"/>
</dbReference>
<sequence>MKRVLQELPSLDGGGIAKLLYEYYSQMEHDKIHFDFIIYSYYDEGIYEKPLREMGCNIYKLPPYKSNPKECIKKMEDIIEQGNYDIVHTHMGVMGYVIMRIAKKYNVARRCMHSHIANEVTSKKSKFASFFRMMIARHYVTDKLACGQDAAIDMWGKKAVENNEVFIMKNAVDTNLFKFNEEKRNQLRKKLALEDKLVLVIVGRLSSQKNYPFLFKTYKKVIEKRNDTVLLVIGRGMEETSIKNLAKDMGLENSVRFLGVRNDVADILNACDCFLLPSLYEGLPVVLIETQANGLTAIVSDRVTTELAVTDVVEFLPISEDAVEIWADKICSYKPLTMDLRKSYFKKIEQAGYDIISASKNMEDFYLKEPRS</sequence>
<evidence type="ECO:0000313" key="2">
    <source>
        <dbReference type="EMBL" id="CUN70738.1"/>
    </source>
</evidence>
<feature type="domain" description="Glycosyl transferase family 1" evidence="1">
    <location>
        <begin position="185"/>
        <end position="303"/>
    </location>
</feature>
<keyword evidence="2" id="KW-0328">Glycosyltransferase</keyword>
<evidence type="ECO:0000313" key="3">
    <source>
        <dbReference type="Proteomes" id="UP000095447"/>
    </source>
</evidence>
<dbReference type="PANTHER" id="PTHR45947">
    <property type="entry name" value="SULFOQUINOVOSYL TRANSFERASE SQD2"/>
    <property type="match status" value="1"/>
</dbReference>
<dbReference type="RefSeq" id="WP_055052965.1">
    <property type="nucleotide sequence ID" value="NZ_CYZA01000004.1"/>
</dbReference>
<keyword evidence="2" id="KW-0808">Transferase</keyword>
<dbReference type="EMBL" id="CYZA01000004">
    <property type="protein sequence ID" value="CUN70738.1"/>
    <property type="molecule type" value="Genomic_DNA"/>
</dbReference>
<name>A0A173Z6B6_9FIRM</name>
<reference evidence="2 3" key="1">
    <citation type="submission" date="2015-09" db="EMBL/GenBank/DDBJ databases">
        <authorList>
            <consortium name="Pathogen Informatics"/>
        </authorList>
    </citation>
    <scope>NUCLEOTIDE SEQUENCE [LARGE SCALE GENOMIC DNA]</scope>
    <source>
        <strain evidence="2 3">2789STDY5608838</strain>
    </source>
</reference>
<dbReference type="Pfam" id="PF00534">
    <property type="entry name" value="Glycos_transf_1"/>
    <property type="match status" value="1"/>
</dbReference>
<dbReference type="EC" id="2.4.1.246" evidence="2"/>
<dbReference type="InterPro" id="IPR001296">
    <property type="entry name" value="Glyco_trans_1"/>
</dbReference>
<dbReference type="Proteomes" id="UP000095447">
    <property type="component" value="Unassembled WGS sequence"/>
</dbReference>
<proteinExistence type="predicted"/>
<dbReference type="SUPFAM" id="SSF53756">
    <property type="entry name" value="UDP-Glycosyltransferase/glycogen phosphorylase"/>
    <property type="match status" value="1"/>
</dbReference>
<dbReference type="GO" id="GO:0103011">
    <property type="term" value="F:mannosylfructose-phosphate synthase activity"/>
    <property type="evidence" value="ECO:0007669"/>
    <property type="project" value="UniProtKB-EC"/>
</dbReference>
<dbReference type="InterPro" id="IPR050194">
    <property type="entry name" value="Glycosyltransferase_grp1"/>
</dbReference>
<organism evidence="2 3">
    <name type="scientific">Blautia obeum</name>
    <dbReference type="NCBI Taxonomy" id="40520"/>
    <lineage>
        <taxon>Bacteria</taxon>
        <taxon>Bacillati</taxon>
        <taxon>Bacillota</taxon>
        <taxon>Clostridia</taxon>
        <taxon>Lachnospirales</taxon>
        <taxon>Lachnospiraceae</taxon>
        <taxon>Blautia</taxon>
    </lineage>
</organism>
<accession>A0A173Z6B6</accession>
<protein>
    <submittedName>
        <fullName evidence="2">Mannosylfructose-phosphate synthase</fullName>
        <ecNumber evidence="2">2.4.1.246</ecNumber>
    </submittedName>
</protein>
<gene>
    <name evidence="2" type="primary">mfpsA_1</name>
    <name evidence="2" type="ORF">ERS852395_01107</name>
</gene>